<dbReference type="CDD" id="cd17768">
    <property type="entry name" value="adenosylhopane_nucleosidase_HpnG-like"/>
    <property type="match status" value="1"/>
</dbReference>
<dbReference type="EC" id="3.2.2.16" evidence="2"/>
<gene>
    <name evidence="2" type="ORF">MECH1_V1_0559</name>
</gene>
<protein>
    <submittedName>
        <fullName evidence="2">5'-methylthioadenosine nucleosidase</fullName>
        <ecNumber evidence="2">3.2.2.16</ecNumber>
        <ecNumber evidence="2">3.2.2.9</ecNumber>
    </submittedName>
</protein>
<evidence type="ECO:0000313" key="3">
    <source>
        <dbReference type="Proteomes" id="UP001497493"/>
    </source>
</evidence>
<dbReference type="InterPro" id="IPR035994">
    <property type="entry name" value="Nucleoside_phosphorylase_sf"/>
</dbReference>
<dbReference type="SUPFAM" id="SSF53167">
    <property type="entry name" value="Purine and uridine phosphorylases"/>
    <property type="match status" value="1"/>
</dbReference>
<keyword evidence="2" id="KW-0326">Glycosidase</keyword>
<dbReference type="PANTHER" id="PTHR46832:SF1">
    <property type="entry name" value="5'-METHYLTHIOADENOSINE_S-ADENOSYLHOMOCYSTEINE NUCLEOSIDASE"/>
    <property type="match status" value="1"/>
</dbReference>
<organism evidence="2 3">
    <name type="scientific">Candidatus Methylocalor cossyra</name>
    <dbReference type="NCBI Taxonomy" id="3108543"/>
    <lineage>
        <taxon>Bacteria</taxon>
        <taxon>Pseudomonadati</taxon>
        <taxon>Pseudomonadota</taxon>
        <taxon>Gammaproteobacteria</taxon>
        <taxon>Methylococcales</taxon>
        <taxon>Methylococcaceae</taxon>
        <taxon>Candidatus Methylocalor</taxon>
    </lineage>
</organism>
<keyword evidence="3" id="KW-1185">Reference proteome</keyword>
<keyword evidence="2" id="KW-0378">Hydrolase</keyword>
<dbReference type="PANTHER" id="PTHR46832">
    <property type="entry name" value="5'-METHYLTHIOADENOSINE/S-ADENOSYLHOMOCYSTEINE NUCLEOSIDASE"/>
    <property type="match status" value="1"/>
</dbReference>
<dbReference type="EC" id="3.2.2.9" evidence="2"/>
<dbReference type="Proteomes" id="UP001497493">
    <property type="component" value="Chromosome"/>
</dbReference>
<dbReference type="InterPro" id="IPR000845">
    <property type="entry name" value="Nucleoside_phosphorylase_d"/>
</dbReference>
<proteinExistence type="predicted"/>
<dbReference type="GO" id="GO:0008930">
    <property type="term" value="F:methylthioadenosine nucleosidase activity"/>
    <property type="evidence" value="ECO:0007669"/>
    <property type="project" value="UniProtKB-EC"/>
</dbReference>
<dbReference type="Gene3D" id="3.40.50.1580">
    <property type="entry name" value="Nucleoside phosphorylase domain"/>
    <property type="match status" value="1"/>
</dbReference>
<feature type="domain" description="Nucleoside phosphorylase" evidence="1">
    <location>
        <begin position="26"/>
        <end position="162"/>
    </location>
</feature>
<dbReference type="EMBL" id="OZ026884">
    <property type="protein sequence ID" value="CAL1239335.1"/>
    <property type="molecule type" value="Genomic_DNA"/>
</dbReference>
<name>A0ABM9NFG8_9GAMM</name>
<reference evidence="2 3" key="1">
    <citation type="submission" date="2024-04" db="EMBL/GenBank/DDBJ databases">
        <authorList>
            <person name="Cremers G."/>
        </authorList>
    </citation>
    <scope>NUCLEOTIDE SEQUENCE [LARGE SCALE GENOMIC DNA]</scope>
    <source>
        <strain evidence="2">MeCH1-AG</strain>
    </source>
</reference>
<sequence>MPQEARSLGARGARTGLARLPDGHWLAVSGAGPELAQSAARRLLAEGVTALVSWGCAAALAPTLRPGQVVIPERVLGADGSPWAVHGPWRDRLRDALAARLPVVSGGLLESVAIIAEPSHKQALYAQSGCLVLDMESAAVARVAAAAGVPFLALRAVADSAAMALPPAVVRALDRRGTVRPGAFLGQLLRHPGQLLPVLQLGLAFSAANTSLRRARELAGPGCGLGRFP</sequence>
<dbReference type="RefSeq" id="WP_348758900.1">
    <property type="nucleotide sequence ID" value="NZ_OZ026884.1"/>
</dbReference>
<evidence type="ECO:0000313" key="2">
    <source>
        <dbReference type="EMBL" id="CAL1239335.1"/>
    </source>
</evidence>
<dbReference type="Pfam" id="PF01048">
    <property type="entry name" value="PNP_UDP_1"/>
    <property type="match status" value="1"/>
</dbReference>
<dbReference type="GO" id="GO:0008782">
    <property type="term" value="F:adenosylhomocysteine nucleosidase activity"/>
    <property type="evidence" value="ECO:0007669"/>
    <property type="project" value="UniProtKB-EC"/>
</dbReference>
<evidence type="ECO:0000259" key="1">
    <source>
        <dbReference type="Pfam" id="PF01048"/>
    </source>
</evidence>
<dbReference type="InterPro" id="IPR017831">
    <property type="entry name" value="Hopanoid-assoc_phosphoryl_HpnG"/>
</dbReference>
<dbReference type="NCBIfam" id="TIGR03468">
    <property type="entry name" value="HpnG"/>
    <property type="match status" value="1"/>
</dbReference>
<accession>A0ABM9NFG8</accession>